<name>A0A9W7MKK1_HIBTR</name>
<dbReference type="EMBL" id="BSYR01000035">
    <property type="protein sequence ID" value="GMJ00986.1"/>
    <property type="molecule type" value="Genomic_DNA"/>
</dbReference>
<proteinExistence type="predicted"/>
<gene>
    <name evidence="1" type="ORF">HRI_003767800</name>
</gene>
<evidence type="ECO:0000313" key="2">
    <source>
        <dbReference type="Proteomes" id="UP001165190"/>
    </source>
</evidence>
<keyword evidence="2" id="KW-1185">Reference proteome</keyword>
<dbReference type="OrthoDB" id="992147at2759"/>
<accession>A0A9W7MKK1</accession>
<comment type="caution">
    <text evidence="1">The sequence shown here is derived from an EMBL/GenBank/DDBJ whole genome shotgun (WGS) entry which is preliminary data.</text>
</comment>
<reference evidence="1" key="1">
    <citation type="submission" date="2023-05" db="EMBL/GenBank/DDBJ databases">
        <title>Genome and transcriptome analyses reveal genes involved in the formation of fine ridges on petal epidermal cells in Hibiscus trionum.</title>
        <authorList>
            <person name="Koshimizu S."/>
            <person name="Masuda S."/>
            <person name="Ishii T."/>
            <person name="Shirasu K."/>
            <person name="Hoshino A."/>
            <person name="Arita M."/>
        </authorList>
    </citation>
    <scope>NUCLEOTIDE SEQUENCE</scope>
    <source>
        <strain evidence="1">Hamamatsu line</strain>
    </source>
</reference>
<protein>
    <submittedName>
        <fullName evidence="1">Uncharacterized protein</fullName>
    </submittedName>
</protein>
<sequence length="119" mass="13285">MNEKQIKGGVVEEQVQASVVRIETTTESSTELSVVEGKQTLEYIQQTGETTKTTSDMQILRELDHIENTGITCLVAEEHVQVYLQDRVARSSLKTEVGEVYPGELECSGKKQQTVQVKK</sequence>
<dbReference type="AlphaFoldDB" id="A0A9W7MKK1"/>
<dbReference type="Proteomes" id="UP001165190">
    <property type="component" value="Unassembled WGS sequence"/>
</dbReference>
<organism evidence="1 2">
    <name type="scientific">Hibiscus trionum</name>
    <name type="common">Flower of an hour</name>
    <dbReference type="NCBI Taxonomy" id="183268"/>
    <lineage>
        <taxon>Eukaryota</taxon>
        <taxon>Viridiplantae</taxon>
        <taxon>Streptophyta</taxon>
        <taxon>Embryophyta</taxon>
        <taxon>Tracheophyta</taxon>
        <taxon>Spermatophyta</taxon>
        <taxon>Magnoliopsida</taxon>
        <taxon>eudicotyledons</taxon>
        <taxon>Gunneridae</taxon>
        <taxon>Pentapetalae</taxon>
        <taxon>rosids</taxon>
        <taxon>malvids</taxon>
        <taxon>Malvales</taxon>
        <taxon>Malvaceae</taxon>
        <taxon>Malvoideae</taxon>
        <taxon>Hibiscus</taxon>
    </lineage>
</organism>
<evidence type="ECO:0000313" key="1">
    <source>
        <dbReference type="EMBL" id="GMJ00986.1"/>
    </source>
</evidence>